<dbReference type="PANTHER" id="PTHR44858">
    <property type="entry name" value="TETRATRICOPEPTIDE REPEAT PROTEIN 6"/>
    <property type="match status" value="1"/>
</dbReference>
<evidence type="ECO:0000256" key="4">
    <source>
        <dbReference type="SAM" id="MobiDB-lite"/>
    </source>
</evidence>
<feature type="repeat" description="TPR" evidence="3">
    <location>
        <begin position="883"/>
        <end position="916"/>
    </location>
</feature>
<keyword evidence="5" id="KW-0732">Signal</keyword>
<protein>
    <recommendedName>
        <fullName evidence="8">UDP-N-acetylglucosamine--peptide N-acetylglucosaminyltransferase SPINDLY</fullName>
    </recommendedName>
</protein>
<dbReference type="Pfam" id="PF12895">
    <property type="entry name" value="ANAPC3"/>
    <property type="match status" value="1"/>
</dbReference>
<proteinExistence type="predicted"/>
<feature type="signal peptide" evidence="5">
    <location>
        <begin position="1"/>
        <end position="21"/>
    </location>
</feature>
<evidence type="ECO:0000256" key="3">
    <source>
        <dbReference type="PROSITE-ProRule" id="PRU00339"/>
    </source>
</evidence>
<dbReference type="InterPro" id="IPR011990">
    <property type="entry name" value="TPR-like_helical_dom_sf"/>
</dbReference>
<accession>A0A512AWS0</accession>
<dbReference type="Pfam" id="PF13414">
    <property type="entry name" value="TPR_11"/>
    <property type="match status" value="1"/>
</dbReference>
<dbReference type="Gene3D" id="1.25.40.10">
    <property type="entry name" value="Tetratricopeptide repeat domain"/>
    <property type="match status" value="6"/>
</dbReference>
<dbReference type="SMART" id="SM00028">
    <property type="entry name" value="TPR"/>
    <property type="match status" value="15"/>
</dbReference>
<evidence type="ECO:0008006" key="8">
    <source>
        <dbReference type="Google" id="ProtNLM"/>
    </source>
</evidence>
<dbReference type="OrthoDB" id="712930at2"/>
<evidence type="ECO:0000313" key="7">
    <source>
        <dbReference type="Proteomes" id="UP000321532"/>
    </source>
</evidence>
<evidence type="ECO:0000313" key="6">
    <source>
        <dbReference type="EMBL" id="GEO04163.1"/>
    </source>
</evidence>
<feature type="repeat" description="TPR" evidence="3">
    <location>
        <begin position="744"/>
        <end position="777"/>
    </location>
</feature>
<dbReference type="RefSeq" id="WP_146897433.1">
    <property type="nucleotide sequence ID" value="NZ_BJYS01000012.1"/>
</dbReference>
<feature type="chain" id="PRO_5022209698" description="UDP-N-acetylglucosamine--peptide N-acetylglucosaminyltransferase SPINDLY" evidence="5">
    <location>
        <begin position="22"/>
        <end position="1008"/>
    </location>
</feature>
<feature type="region of interest" description="Disordered" evidence="4">
    <location>
        <begin position="698"/>
        <end position="725"/>
    </location>
</feature>
<organism evidence="6 7">
    <name type="scientific">Adhaeribacter aerolatus</name>
    <dbReference type="NCBI Taxonomy" id="670289"/>
    <lineage>
        <taxon>Bacteria</taxon>
        <taxon>Pseudomonadati</taxon>
        <taxon>Bacteroidota</taxon>
        <taxon>Cytophagia</taxon>
        <taxon>Cytophagales</taxon>
        <taxon>Hymenobacteraceae</taxon>
        <taxon>Adhaeribacter</taxon>
    </lineage>
</organism>
<feature type="repeat" description="TPR" evidence="3">
    <location>
        <begin position="778"/>
        <end position="811"/>
    </location>
</feature>
<dbReference type="InterPro" id="IPR019734">
    <property type="entry name" value="TPR_rpt"/>
</dbReference>
<feature type="compositionally biased region" description="Low complexity" evidence="4">
    <location>
        <begin position="699"/>
        <end position="725"/>
    </location>
</feature>
<dbReference type="PANTHER" id="PTHR44858:SF1">
    <property type="entry name" value="UDP-N-ACETYLGLUCOSAMINE--PEPTIDE N-ACETYLGLUCOSAMINYLTRANSFERASE SPINDLY-RELATED"/>
    <property type="match status" value="1"/>
</dbReference>
<sequence>MKKVFIIVMSFLLGIAGSSQAQKFDPKENDQIVYQAEALIRNYEDLLNAITSAGLGGKEIQKIILASYSDDNDGRQFWDSNVIIEDDVIPEKAIADAAADLPVDKYLQNLDLVYTKSEEPSISLININASPVKQKDYYYVVVFFDSFFKNNHKKSKAPYKKVRRTAEVRVEKLDEKWNPYIVGIRYFDKQDSINETEFNVPLAERKIRPTGKQNEIDYTETIQEAEKAFANENYEVAQKGFEKALNIRPNSNHPLRRLNEIKNKDWYTFYYTKAAKAKQFRNYDEAVSYYKKAREVKIGDIGIRSDIDKTLEELSINIRNRDLFENNIKAGKYDDLIKDLNKRLKDKSLPKFLEAEMHYYLGKSYEAKNDTKDALKEYTEAIQHDGNYEQALVKRADMNTTLSHSAGKKDEKQKHLQEAHADLSLVITNNPEVTDFYIKRAEVRAYLDNHKEALVDYEKAIDVEPENANLFLKKAMYHLDKKVPEFEDGYAALNRAIELEPAFAEAYYRRGMVEYSYYKKITNAADDFKKAKSHNLNQIHKNSIDFLSKNAYQEGLTLYKTKNYANAAKKFEEASIISPDNSDAFFMKGEAQFEQKDFAGAVTSYTEALNINKELFLAFYKRGEAYYHSGEFQKALVEFEEVINKIKFEEAVKRAPFNASLLIDAYIGKGKSQQALGNYSEAIATNENTIKLVKKSGKKISNGTSSSTSTSTTTSSTPGTSAPPSINKAPYISVIQFDEKNKMAELYNNAGRCRYKIKNYKLATKNLDEAIDYQKRNSNAYYNRGVVYYNLRDYKNAINDFSSNLKYGNKSSIDYFIRAQTYQMANKHTEAIMDYREAIKLDSSLHDATYLSGKSLTKLNRHQEALVYFGNYENKVQPNKLNSNFYADRGIIRLKIKDYTGAKTDLEKALELDSGNAEAIYGLGCLYALENNIEKAIPEFERAFKSKSISRDRVREDTPVLLTSIANEKRFKSLLKGIDKKNVAVNTYGAFYEPDETARLIPPVSSSK</sequence>
<dbReference type="EMBL" id="BJYS01000012">
    <property type="protein sequence ID" value="GEO04163.1"/>
    <property type="molecule type" value="Genomic_DNA"/>
</dbReference>
<feature type="repeat" description="TPR" evidence="3">
    <location>
        <begin position="548"/>
        <end position="581"/>
    </location>
</feature>
<gene>
    <name evidence="6" type="ORF">AAE02nite_18270</name>
</gene>
<name>A0A512AWS0_9BACT</name>
<dbReference type="Pfam" id="PF13432">
    <property type="entry name" value="TPR_16"/>
    <property type="match status" value="1"/>
</dbReference>
<feature type="repeat" description="TPR" evidence="3">
    <location>
        <begin position="355"/>
        <end position="388"/>
    </location>
</feature>
<dbReference type="PROSITE" id="PS50005">
    <property type="entry name" value="TPR"/>
    <property type="match status" value="8"/>
</dbReference>
<keyword evidence="1" id="KW-0677">Repeat</keyword>
<keyword evidence="2 3" id="KW-0802">TPR repeat</keyword>
<keyword evidence="7" id="KW-1185">Reference proteome</keyword>
<dbReference type="InterPro" id="IPR050498">
    <property type="entry name" value="Ycf3"/>
</dbReference>
<feature type="repeat" description="TPR" evidence="3">
    <location>
        <begin position="434"/>
        <end position="467"/>
    </location>
</feature>
<evidence type="ECO:0000256" key="1">
    <source>
        <dbReference type="ARBA" id="ARBA00022737"/>
    </source>
</evidence>
<dbReference type="Proteomes" id="UP000321532">
    <property type="component" value="Unassembled WGS sequence"/>
</dbReference>
<evidence type="ECO:0000256" key="5">
    <source>
        <dbReference type="SAM" id="SignalP"/>
    </source>
</evidence>
<reference evidence="6 7" key="1">
    <citation type="submission" date="2019-07" db="EMBL/GenBank/DDBJ databases">
        <title>Whole genome shotgun sequence of Adhaeribacter aerolatus NBRC 106133.</title>
        <authorList>
            <person name="Hosoyama A."/>
            <person name="Uohara A."/>
            <person name="Ohji S."/>
            <person name="Ichikawa N."/>
        </authorList>
    </citation>
    <scope>NUCLEOTIDE SEQUENCE [LARGE SCALE GENOMIC DNA]</scope>
    <source>
        <strain evidence="6 7">NBRC 106133</strain>
    </source>
</reference>
<dbReference type="SUPFAM" id="SSF48452">
    <property type="entry name" value="TPR-like"/>
    <property type="match status" value="4"/>
</dbReference>
<comment type="caution">
    <text evidence="6">The sequence shown here is derived from an EMBL/GenBank/DDBJ whole genome shotgun (WGS) entry which is preliminary data.</text>
</comment>
<dbReference type="AlphaFoldDB" id="A0A512AWS0"/>
<evidence type="ECO:0000256" key="2">
    <source>
        <dbReference type="ARBA" id="ARBA00022803"/>
    </source>
</evidence>
<feature type="repeat" description="TPR" evidence="3">
    <location>
        <begin position="582"/>
        <end position="615"/>
    </location>
</feature>
<feature type="repeat" description="TPR" evidence="3">
    <location>
        <begin position="917"/>
        <end position="950"/>
    </location>
</feature>